<protein>
    <submittedName>
        <fullName evidence="2">Uncharacterized protein</fullName>
    </submittedName>
</protein>
<dbReference type="AlphaFoldDB" id="I0H2U1"/>
<sequence length="341" mass="38095">MTRNYANISTAIWRNEGFRNLSRQAQHMYLLLTSQPDISAAGVLSLNAKRWSTRTHGATTAEVVEALNELQEHRFIAFDTDTEELLVRSFVRWDGGYGNIKRRPVILRAASEVESELLRQWLAGEFRRLDLPTDGLAVGDRDGDSLSGPEGAASCDDIDDGLFPQENRLSGAASPPDGVVVTKALVVDPPTHNPHTPAQAPAAAKPRPENGTRLREDWDQTEECRRGREWASKDYPNVNLDEEVRKFMNHWLSKPGKNATKRDWYRTFQNWIMEANRRLSRYGQTNGQGGRFANGMNREPSAGAKAIPVGERCERHPRFPASTCGPCRSEGLISRKADSAA</sequence>
<evidence type="ECO:0000313" key="2">
    <source>
        <dbReference type="EMBL" id="BAL87328.1"/>
    </source>
</evidence>
<accession>I0H2U1</accession>
<organism evidence="2 3">
    <name type="scientific">Actinoplanes missouriensis (strain ATCC 14538 / DSM 43046 / CBS 188.64 / JCM 3121 / NBRC 102363 / NCIMB 12654 / NRRL B-3342 / UNCC 431)</name>
    <dbReference type="NCBI Taxonomy" id="512565"/>
    <lineage>
        <taxon>Bacteria</taxon>
        <taxon>Bacillati</taxon>
        <taxon>Actinomycetota</taxon>
        <taxon>Actinomycetes</taxon>
        <taxon>Micromonosporales</taxon>
        <taxon>Micromonosporaceae</taxon>
        <taxon>Actinoplanes</taxon>
    </lineage>
</organism>
<dbReference type="HOGENOM" id="CLU_893229_0_0_11"/>
<dbReference type="OrthoDB" id="3667154at2"/>
<gene>
    <name evidence="2" type="ordered locus">AMIS_21080</name>
</gene>
<dbReference type="Proteomes" id="UP000007882">
    <property type="component" value="Chromosome"/>
</dbReference>
<feature type="compositionally biased region" description="Low complexity" evidence="1">
    <location>
        <begin position="191"/>
        <end position="205"/>
    </location>
</feature>
<evidence type="ECO:0000256" key="1">
    <source>
        <dbReference type="SAM" id="MobiDB-lite"/>
    </source>
</evidence>
<feature type="compositionally biased region" description="Basic and acidic residues" evidence="1">
    <location>
        <begin position="206"/>
        <end position="220"/>
    </location>
</feature>
<name>I0H2U1_ACTM4</name>
<dbReference type="EMBL" id="AP012319">
    <property type="protein sequence ID" value="BAL87328.1"/>
    <property type="molecule type" value="Genomic_DNA"/>
</dbReference>
<dbReference type="KEGG" id="ams:AMIS_21080"/>
<evidence type="ECO:0000313" key="3">
    <source>
        <dbReference type="Proteomes" id="UP000007882"/>
    </source>
</evidence>
<feature type="region of interest" description="Disordered" evidence="1">
    <location>
        <begin position="191"/>
        <end position="220"/>
    </location>
</feature>
<dbReference type="eggNOG" id="ENOG5030JCR">
    <property type="taxonomic scope" value="Bacteria"/>
</dbReference>
<dbReference type="RefSeq" id="WP_014442223.1">
    <property type="nucleotide sequence ID" value="NC_017093.1"/>
</dbReference>
<reference evidence="2 3" key="1">
    <citation type="submission" date="2012-02" db="EMBL/GenBank/DDBJ databases">
        <title>Complete genome sequence of Actinoplanes missouriensis 431 (= NBRC 102363).</title>
        <authorList>
            <person name="Ohnishi Y."/>
            <person name="Ishikawa J."/>
            <person name="Sekine M."/>
            <person name="Hosoyama A."/>
            <person name="Harada T."/>
            <person name="Narita H."/>
            <person name="Hata T."/>
            <person name="Konno Y."/>
            <person name="Tutikane K."/>
            <person name="Fujita N."/>
            <person name="Horinouchi S."/>
            <person name="Hayakawa M."/>
        </authorList>
    </citation>
    <scope>NUCLEOTIDE SEQUENCE [LARGE SCALE GENOMIC DNA]</scope>
    <source>
        <strain evidence="3">ATCC 14538 / DSM 43046 / CBS 188.64 / JCM 3121 / NBRC 102363 / NCIMB 12654 / NRRL B-3342 / UNCC 431</strain>
    </source>
</reference>
<dbReference type="STRING" id="512565.AMIS_21080"/>
<feature type="region of interest" description="Disordered" evidence="1">
    <location>
        <begin position="282"/>
        <end position="303"/>
    </location>
</feature>
<keyword evidence="3" id="KW-1185">Reference proteome</keyword>
<proteinExistence type="predicted"/>